<protein>
    <recommendedName>
        <fullName evidence="5">Deoxyribonuclease TATDN1</fullName>
    </recommendedName>
</protein>
<evidence type="ECO:0000256" key="3">
    <source>
        <dbReference type="ARBA" id="ARBA00022723"/>
    </source>
</evidence>
<dbReference type="Gene3D" id="3.20.20.140">
    <property type="entry name" value="Metal-dependent hydrolases"/>
    <property type="match status" value="1"/>
</dbReference>
<reference evidence="8" key="1">
    <citation type="submission" date="2021-03" db="EMBL/GenBank/DDBJ databases">
        <title>Chromosome level genome of the anhydrobiotic midge Polypedilum vanderplanki.</title>
        <authorList>
            <person name="Yoshida Y."/>
            <person name="Kikawada T."/>
            <person name="Gusev O."/>
        </authorList>
    </citation>
    <scope>NUCLEOTIDE SEQUENCE</scope>
    <source>
        <strain evidence="8">NIAS01</strain>
        <tissue evidence="8">Whole body or cell culture</tissue>
    </source>
</reference>
<dbReference type="SUPFAM" id="SSF51556">
    <property type="entry name" value="Metallo-dependent hydrolases"/>
    <property type="match status" value="1"/>
</dbReference>
<comment type="function">
    <text evidence="6">Deoxyribonuclease which catalyzes (in vitro) the decatenation of kinetoplast DNA, which are circular DNA catenated to each other, producing linear DNA molecules. Plays an important role in chromosomal segregation and cell cycle progression during eye development probably via its DNA decatenation activity.</text>
</comment>
<evidence type="ECO:0000256" key="5">
    <source>
        <dbReference type="ARBA" id="ARBA00039767"/>
    </source>
</evidence>
<comment type="similarity">
    <text evidence="1">Belongs to the metallo-dependent hydrolases superfamily. TatD-type hydrolase family.</text>
</comment>
<evidence type="ECO:0000313" key="8">
    <source>
        <dbReference type="EMBL" id="KAG5677799.1"/>
    </source>
</evidence>
<feature type="binding site" evidence="7">
    <location>
        <position position="150"/>
    </location>
    <ligand>
        <name>a divalent metal cation</name>
        <dbReference type="ChEBI" id="CHEBI:60240"/>
        <label>2</label>
    </ligand>
</feature>
<dbReference type="Proteomes" id="UP001107558">
    <property type="component" value="Chromosome 2"/>
</dbReference>
<dbReference type="PANTHER" id="PTHR10060:SF15">
    <property type="entry name" value="DEOXYRIBONUCLEASE TATDN1"/>
    <property type="match status" value="1"/>
</dbReference>
<comment type="caution">
    <text evidence="8">The sequence shown here is derived from an EMBL/GenBank/DDBJ whole genome shotgun (WGS) entry which is preliminary data.</text>
</comment>
<evidence type="ECO:0000256" key="7">
    <source>
        <dbReference type="PIRSR" id="PIRSR005902-1"/>
    </source>
</evidence>
<keyword evidence="3 7" id="KW-0479">Metal-binding</keyword>
<dbReference type="OrthoDB" id="413993at2759"/>
<evidence type="ECO:0000256" key="6">
    <source>
        <dbReference type="ARBA" id="ARBA00045223"/>
    </source>
</evidence>
<dbReference type="GO" id="GO:0008310">
    <property type="term" value="F:single-stranded DNA 3'-5' DNA exonuclease activity"/>
    <property type="evidence" value="ECO:0007669"/>
    <property type="project" value="TreeGrafter"/>
</dbReference>
<evidence type="ECO:0000313" key="9">
    <source>
        <dbReference type="Proteomes" id="UP001107558"/>
    </source>
</evidence>
<dbReference type="InterPro" id="IPR050891">
    <property type="entry name" value="TatD-type_Hydrolase"/>
</dbReference>
<dbReference type="InterPro" id="IPR001130">
    <property type="entry name" value="TatD-like"/>
</dbReference>
<keyword evidence="2" id="KW-0540">Nuclease</keyword>
<dbReference type="InterPro" id="IPR032466">
    <property type="entry name" value="Metal_Hydrolase"/>
</dbReference>
<evidence type="ECO:0000256" key="4">
    <source>
        <dbReference type="ARBA" id="ARBA00022801"/>
    </source>
</evidence>
<keyword evidence="9" id="KW-1185">Reference proteome</keyword>
<dbReference type="Pfam" id="PF01026">
    <property type="entry name" value="TatD_DNase"/>
    <property type="match status" value="1"/>
</dbReference>
<dbReference type="GO" id="GO:0046872">
    <property type="term" value="F:metal ion binding"/>
    <property type="evidence" value="ECO:0007669"/>
    <property type="project" value="UniProtKB-KW"/>
</dbReference>
<sequence>MATESFSENNNLSELYENLIVIDCGANLTNKKFIKDLDQVIQRAQDSGVQKILVHGSNIKNCKEALRLTRIYPGIIYSSAGIHPMDSKNVIDDPNCWSEFVEIAKQSEVVAIGPCGLDYHKDTSDSDIQKEIFRRQVQLACDIQKPILLHEKSAQLDVMEILSSFPETSLPPRCVRSFMGTTEEALIYLNAGFYLSLTGYLCKDKSENSVRKLLEDNLISLDRLLVESDAPFMYPNTRASKLSTEVKASLTERSLMFLHRYCTFQRNEPCCLPALVELIAAFMHKKPEDIALSTTFNALKLFGLSQ</sequence>
<dbReference type="AlphaFoldDB" id="A0A9J6C770"/>
<dbReference type="PIRSF" id="PIRSF005902">
    <property type="entry name" value="DNase_TatD"/>
    <property type="match status" value="1"/>
</dbReference>
<evidence type="ECO:0000256" key="1">
    <source>
        <dbReference type="ARBA" id="ARBA00009275"/>
    </source>
</evidence>
<feature type="binding site" evidence="7">
    <location>
        <position position="229"/>
    </location>
    <ligand>
        <name>a divalent metal cation</name>
        <dbReference type="ChEBI" id="CHEBI:60240"/>
        <label>1</label>
    </ligand>
</feature>
<gene>
    <name evidence="8" type="ORF">PVAND_007528</name>
</gene>
<dbReference type="PANTHER" id="PTHR10060">
    <property type="entry name" value="TATD FAMILY DEOXYRIBONUCLEASE"/>
    <property type="match status" value="1"/>
</dbReference>
<dbReference type="CDD" id="cd01310">
    <property type="entry name" value="TatD_DNAse"/>
    <property type="match status" value="1"/>
</dbReference>
<name>A0A9J6C770_POLVA</name>
<accession>A0A9J6C770</accession>
<proteinExistence type="inferred from homology"/>
<dbReference type="GO" id="GO:0005829">
    <property type="term" value="C:cytosol"/>
    <property type="evidence" value="ECO:0007669"/>
    <property type="project" value="TreeGrafter"/>
</dbReference>
<organism evidence="8 9">
    <name type="scientific">Polypedilum vanderplanki</name>
    <name type="common">Sleeping chironomid midge</name>
    <dbReference type="NCBI Taxonomy" id="319348"/>
    <lineage>
        <taxon>Eukaryota</taxon>
        <taxon>Metazoa</taxon>
        <taxon>Ecdysozoa</taxon>
        <taxon>Arthropoda</taxon>
        <taxon>Hexapoda</taxon>
        <taxon>Insecta</taxon>
        <taxon>Pterygota</taxon>
        <taxon>Neoptera</taxon>
        <taxon>Endopterygota</taxon>
        <taxon>Diptera</taxon>
        <taxon>Nematocera</taxon>
        <taxon>Chironomoidea</taxon>
        <taxon>Chironomidae</taxon>
        <taxon>Chironominae</taxon>
        <taxon>Polypedilum</taxon>
        <taxon>Polypedilum</taxon>
    </lineage>
</organism>
<dbReference type="EMBL" id="JADBJN010000002">
    <property type="protein sequence ID" value="KAG5677799.1"/>
    <property type="molecule type" value="Genomic_DNA"/>
</dbReference>
<evidence type="ECO:0000256" key="2">
    <source>
        <dbReference type="ARBA" id="ARBA00022722"/>
    </source>
</evidence>
<keyword evidence="4" id="KW-0378">Hydrolase</keyword>